<dbReference type="AlphaFoldDB" id="A0A2N1PMD6"/>
<proteinExistence type="predicted"/>
<gene>
    <name evidence="1" type="ORF">CVV64_13915</name>
</gene>
<dbReference type="Gene3D" id="1.10.1200.10">
    <property type="entry name" value="ACP-like"/>
    <property type="match status" value="1"/>
</dbReference>
<accession>A0A2N1PMD6</accession>
<evidence type="ECO:0008006" key="3">
    <source>
        <dbReference type="Google" id="ProtNLM"/>
    </source>
</evidence>
<comment type="caution">
    <text evidence="1">The sequence shown here is derived from an EMBL/GenBank/DDBJ whole genome shotgun (WGS) entry which is preliminary data.</text>
</comment>
<evidence type="ECO:0000313" key="1">
    <source>
        <dbReference type="EMBL" id="PKK89504.1"/>
    </source>
</evidence>
<evidence type="ECO:0000313" key="2">
    <source>
        <dbReference type="Proteomes" id="UP000233256"/>
    </source>
</evidence>
<sequence length="85" mass="9320">MTQTEGAKMTSNEFMNLLVETLELEEPLHENTAIADIPGWDSMSQIMVIANTQMATGVQMQLAELVRCSRVKDIITLLGPGVIAE</sequence>
<name>A0A2N1PMD6_9BACT</name>
<protein>
    <recommendedName>
        <fullName evidence="3">Carrier domain-containing protein</fullName>
    </recommendedName>
</protein>
<dbReference type="Proteomes" id="UP000233256">
    <property type="component" value="Unassembled WGS sequence"/>
</dbReference>
<reference evidence="1 2" key="1">
    <citation type="journal article" date="2017" name="ISME J.">
        <title>Potential for microbial H2 and metal transformations associated with novel bacteria and archaea in deep terrestrial subsurface sediments.</title>
        <authorList>
            <person name="Hernsdorf A.W."/>
            <person name="Amano Y."/>
            <person name="Miyakawa K."/>
            <person name="Ise K."/>
            <person name="Suzuki Y."/>
            <person name="Anantharaman K."/>
            <person name="Probst A."/>
            <person name="Burstein D."/>
            <person name="Thomas B.C."/>
            <person name="Banfield J.F."/>
        </authorList>
    </citation>
    <scope>NUCLEOTIDE SEQUENCE [LARGE SCALE GENOMIC DNA]</scope>
    <source>
        <strain evidence="1">HGW-Wallbacteria-1</strain>
    </source>
</reference>
<organism evidence="1 2">
    <name type="scientific">Candidatus Wallbacteria bacterium HGW-Wallbacteria-1</name>
    <dbReference type="NCBI Taxonomy" id="2013854"/>
    <lineage>
        <taxon>Bacteria</taxon>
        <taxon>Candidatus Walliibacteriota</taxon>
    </lineage>
</organism>
<dbReference type="InterPro" id="IPR036736">
    <property type="entry name" value="ACP-like_sf"/>
</dbReference>
<dbReference type="SUPFAM" id="SSF47336">
    <property type="entry name" value="ACP-like"/>
    <property type="match status" value="1"/>
</dbReference>
<dbReference type="EMBL" id="PGXC01000016">
    <property type="protein sequence ID" value="PKK89504.1"/>
    <property type="molecule type" value="Genomic_DNA"/>
</dbReference>